<dbReference type="GeneID" id="66057931"/>
<gene>
    <name evidence="1 4 5" type="ORF">Bm1366</name>
    <name evidence="2" type="ORF">BM_BM1366</name>
    <name evidence="1" type="ORF">BM_Bm1366</name>
</gene>
<keyword evidence="3" id="KW-1185">Reference proteome</keyword>
<dbReference type="AlphaFoldDB" id="A0A0K0IYG6"/>
<accession>A0A0K0IYG6</accession>
<evidence type="ECO:0000313" key="1">
    <source>
        <dbReference type="EMBL" id="CDQ03773.1"/>
    </source>
</evidence>
<dbReference type="EMBL" id="CAAKNF010000195">
    <property type="protein sequence ID" value="VIO99561.1"/>
    <property type="molecule type" value="Genomic_DNA"/>
</dbReference>
<reference evidence="2" key="3">
    <citation type="submission" date="2019-04" db="EMBL/GenBank/DDBJ databases">
        <authorList>
            <person name="Howe K."/>
            <person name="Paulini M."/>
            <person name="Williams G."/>
        </authorList>
    </citation>
    <scope>NUCLEOTIDE SEQUENCE [LARGE SCALE GENOMIC DNA]</scope>
    <source>
        <strain evidence="2">FR3</strain>
    </source>
</reference>
<accession>A0A4E9FUP5</accession>
<dbReference type="RefSeq" id="XP_042938525.1">
    <property type="nucleotide sequence ID" value="XM_043082591.1"/>
</dbReference>
<reference evidence="1" key="2">
    <citation type="submission" date="2012-12" db="EMBL/GenBank/DDBJ databases">
        <authorList>
            <person name="Gao Y.W."/>
            <person name="Fan S.T."/>
            <person name="Sun H.T."/>
            <person name="Wang Z."/>
            <person name="Gao X.L."/>
            <person name="Li Y.G."/>
            <person name="Wang T.C."/>
            <person name="Zhang K."/>
            <person name="Xu W.W."/>
            <person name="Yu Z.J."/>
            <person name="Xia X.Z."/>
        </authorList>
    </citation>
    <scope>NUCLEOTIDE SEQUENCE</scope>
    <source>
        <strain evidence="1">FR3</strain>
    </source>
</reference>
<organism evidence="3 4">
    <name type="scientific">Brugia malayi</name>
    <name type="common">Filarial nematode worm</name>
    <dbReference type="NCBI Taxonomy" id="6279"/>
    <lineage>
        <taxon>Eukaryota</taxon>
        <taxon>Metazoa</taxon>
        <taxon>Ecdysozoa</taxon>
        <taxon>Nematoda</taxon>
        <taxon>Chromadorea</taxon>
        <taxon>Rhabditida</taxon>
        <taxon>Spirurina</taxon>
        <taxon>Spiruromorpha</taxon>
        <taxon>Filarioidea</taxon>
        <taxon>Onchocercidae</taxon>
        <taxon>Brugia</taxon>
    </lineage>
</organism>
<proteinExistence type="predicted"/>
<reference evidence="4" key="4">
    <citation type="submission" date="2019-12" db="UniProtKB">
        <authorList>
            <consortium name="WormBaseParasite"/>
        </authorList>
    </citation>
    <scope>IDENTIFICATION</scope>
</reference>
<reference evidence="1 3" key="1">
    <citation type="journal article" date="2007" name="Science">
        <title>Draft genome of the filarial nematode parasite Brugia malayi.</title>
        <authorList>
            <person name="Ghedin E."/>
            <person name="Wang S."/>
            <person name="Spiro D."/>
            <person name="Caler E."/>
            <person name="Zhao Q."/>
            <person name="Crabtree J."/>
            <person name="Allen J.E."/>
            <person name="Delcher A.L."/>
            <person name="Guiliano D.B."/>
            <person name="Miranda-Saavedra D."/>
            <person name="Angiuoli S.V."/>
            <person name="Creasy T."/>
            <person name="Amedeo P."/>
            <person name="Haas B."/>
            <person name="El-Sayed N.M."/>
            <person name="Wortman J.R."/>
            <person name="Feldblyum T."/>
            <person name="Tallon L."/>
            <person name="Schatz M."/>
            <person name="Shumway M."/>
            <person name="Koo H."/>
            <person name="Salzberg S.L."/>
            <person name="Schobel S."/>
            <person name="Pertea M."/>
            <person name="Pop M."/>
            <person name="White O."/>
            <person name="Barton G.J."/>
            <person name="Carlow C.K."/>
            <person name="Crawford M.J."/>
            <person name="Daub J."/>
            <person name="Dimmic M.W."/>
            <person name="Estes C.F."/>
            <person name="Foster J.M."/>
            <person name="Ganatra M."/>
            <person name="Gregory W.F."/>
            <person name="Johnson N.M."/>
            <person name="Jin J."/>
            <person name="Komuniecki R."/>
            <person name="Korf I."/>
            <person name="Kumar S."/>
            <person name="Laney S."/>
            <person name="Li B.W."/>
            <person name="Li W."/>
            <person name="Lindblom T.H."/>
            <person name="Lustigman S."/>
            <person name="Ma D."/>
            <person name="Maina C.V."/>
            <person name="Martin D.M."/>
            <person name="McCarter J.P."/>
            <person name="McReynolds L."/>
            <person name="Mitreva M."/>
            <person name="Nutman T.B."/>
            <person name="Parkinson J."/>
            <person name="Peregrin-Alvarez J.M."/>
            <person name="Poole C."/>
            <person name="Ren Q."/>
            <person name="Saunders L."/>
            <person name="Sluder A.E."/>
            <person name="Smith K."/>
            <person name="Stanke M."/>
            <person name="Unnasch T.R."/>
            <person name="Ware J."/>
            <person name="Wei A.D."/>
            <person name="Weil G."/>
            <person name="Williams D.J."/>
            <person name="Zhang Y."/>
            <person name="Williams S.A."/>
            <person name="Fraser-Liggett C."/>
            <person name="Slatko B."/>
            <person name="Blaxter M.L."/>
            <person name="Scott A.L."/>
        </authorList>
    </citation>
    <scope>NUCLEOTIDE SEQUENCE</scope>
    <source>
        <strain evidence="1 3">FR3</strain>
    </source>
</reference>
<evidence type="ECO:0000313" key="3">
    <source>
        <dbReference type="Proteomes" id="UP000006672"/>
    </source>
</evidence>
<dbReference type="CTD" id="66057931"/>
<name>A0A0K0IYG6_BRUMA</name>
<dbReference type="KEGG" id="bmy:BM_BM1366"/>
<evidence type="ECO:0000313" key="5">
    <source>
        <dbReference type="WormBase" id="Bm1366"/>
    </source>
</evidence>
<dbReference type="EMBL" id="LN856964">
    <property type="protein sequence ID" value="CDQ03773.1"/>
    <property type="molecule type" value="Genomic_DNA"/>
</dbReference>
<protein>
    <submittedName>
        <fullName evidence="1 4">Bm1366</fullName>
    </submittedName>
</protein>
<dbReference type="WormBase" id="Bm1366">
    <property type="protein sequence ID" value="BM36576"/>
    <property type="gene ID" value="WBGene00221627"/>
</dbReference>
<sequence>MNQFISKIMSNRKCQEKFLYAWKQLSSNVFLYDWQFPNSAAHMAKNKFYKGIQKGKKKRKIKTKE</sequence>
<evidence type="ECO:0000313" key="2">
    <source>
        <dbReference type="EMBL" id="VIO99561.1"/>
    </source>
</evidence>
<evidence type="ECO:0000313" key="4">
    <source>
        <dbReference type="WBParaSite" id="Bm1366.1"/>
    </source>
</evidence>
<dbReference type="Proteomes" id="UP000006672">
    <property type="component" value="Unassembled WGS sequence"/>
</dbReference>
<dbReference type="WBParaSite" id="Bm1366.1">
    <property type="protein sequence ID" value="Bm1366.1"/>
    <property type="gene ID" value="WBGene00221627"/>
</dbReference>